<dbReference type="InterPro" id="IPR004447">
    <property type="entry name" value="Peptidase_S41A"/>
</dbReference>
<dbReference type="Pfam" id="PF22694">
    <property type="entry name" value="CtpB_N-like"/>
    <property type="match status" value="1"/>
</dbReference>
<dbReference type="Gene3D" id="3.90.226.10">
    <property type="entry name" value="2-enoyl-CoA Hydratase, Chain A, domain 1"/>
    <property type="match status" value="1"/>
</dbReference>
<dbReference type="InterPro" id="IPR036034">
    <property type="entry name" value="PDZ_sf"/>
</dbReference>
<evidence type="ECO:0000256" key="2">
    <source>
        <dbReference type="ARBA" id="ARBA00022670"/>
    </source>
</evidence>
<dbReference type="CDD" id="cd07560">
    <property type="entry name" value="Peptidase_S41_CPP"/>
    <property type="match status" value="1"/>
</dbReference>
<organism evidence="7 8">
    <name type="scientific">candidate division TA06 bacterium</name>
    <dbReference type="NCBI Taxonomy" id="2250710"/>
    <lineage>
        <taxon>Bacteria</taxon>
        <taxon>Bacteria division TA06</taxon>
    </lineage>
</organism>
<dbReference type="InterPro" id="IPR029045">
    <property type="entry name" value="ClpP/crotonase-like_dom_sf"/>
</dbReference>
<evidence type="ECO:0000256" key="3">
    <source>
        <dbReference type="ARBA" id="ARBA00022801"/>
    </source>
</evidence>
<name>A0A660SNH5_UNCT6</name>
<dbReference type="FunFam" id="2.30.42.10:FF:000063">
    <property type="entry name" value="Peptidase, S41 family"/>
    <property type="match status" value="1"/>
</dbReference>
<dbReference type="Pfam" id="PF17820">
    <property type="entry name" value="PDZ_6"/>
    <property type="match status" value="1"/>
</dbReference>
<dbReference type="GO" id="GO:0006508">
    <property type="term" value="P:proteolysis"/>
    <property type="evidence" value="ECO:0007669"/>
    <property type="project" value="UniProtKB-KW"/>
</dbReference>
<proteinExistence type="inferred from homology"/>
<dbReference type="PANTHER" id="PTHR32060:SF30">
    <property type="entry name" value="CARBOXY-TERMINAL PROCESSING PROTEASE CTPA"/>
    <property type="match status" value="1"/>
</dbReference>
<evidence type="ECO:0000313" key="7">
    <source>
        <dbReference type="EMBL" id="RKX72354.1"/>
    </source>
</evidence>
<reference evidence="7 8" key="1">
    <citation type="submission" date="2018-06" db="EMBL/GenBank/DDBJ databases">
        <title>Extensive metabolic versatility and redundancy in microbially diverse, dynamic hydrothermal sediments.</title>
        <authorList>
            <person name="Dombrowski N."/>
            <person name="Teske A."/>
            <person name="Baker B.J."/>
        </authorList>
    </citation>
    <scope>NUCLEOTIDE SEQUENCE [LARGE SCALE GENOMIC DNA]</scope>
    <source>
        <strain evidence="7">B10_G13</strain>
    </source>
</reference>
<evidence type="ECO:0000256" key="1">
    <source>
        <dbReference type="ARBA" id="ARBA00009179"/>
    </source>
</evidence>
<evidence type="ECO:0000256" key="5">
    <source>
        <dbReference type="RuleBase" id="RU004404"/>
    </source>
</evidence>
<comment type="similarity">
    <text evidence="1 5">Belongs to the peptidase S41A family.</text>
</comment>
<dbReference type="CDD" id="cd06782">
    <property type="entry name" value="cpPDZ_CPP-like"/>
    <property type="match status" value="1"/>
</dbReference>
<feature type="domain" description="PDZ" evidence="6">
    <location>
        <begin position="92"/>
        <end position="157"/>
    </location>
</feature>
<dbReference type="GO" id="GO:0004175">
    <property type="term" value="F:endopeptidase activity"/>
    <property type="evidence" value="ECO:0007669"/>
    <property type="project" value="TreeGrafter"/>
</dbReference>
<dbReference type="Gene3D" id="3.30.750.44">
    <property type="match status" value="1"/>
</dbReference>
<dbReference type="NCBIfam" id="TIGR00225">
    <property type="entry name" value="prc"/>
    <property type="match status" value="1"/>
</dbReference>
<dbReference type="PROSITE" id="PS50106">
    <property type="entry name" value="PDZ"/>
    <property type="match status" value="1"/>
</dbReference>
<dbReference type="AlphaFoldDB" id="A0A660SNH5"/>
<keyword evidence="3 5" id="KW-0378">Hydrolase</keyword>
<dbReference type="InterPro" id="IPR041489">
    <property type="entry name" value="PDZ_6"/>
</dbReference>
<evidence type="ECO:0000313" key="8">
    <source>
        <dbReference type="Proteomes" id="UP000271125"/>
    </source>
</evidence>
<dbReference type="SMART" id="SM00245">
    <property type="entry name" value="TSPc"/>
    <property type="match status" value="1"/>
</dbReference>
<dbReference type="GO" id="GO:0007165">
    <property type="term" value="P:signal transduction"/>
    <property type="evidence" value="ECO:0007669"/>
    <property type="project" value="TreeGrafter"/>
</dbReference>
<dbReference type="SUPFAM" id="SSF50156">
    <property type="entry name" value="PDZ domain-like"/>
    <property type="match status" value="1"/>
</dbReference>
<keyword evidence="2 5" id="KW-0645">Protease</keyword>
<evidence type="ECO:0000256" key="4">
    <source>
        <dbReference type="ARBA" id="ARBA00022825"/>
    </source>
</evidence>
<dbReference type="SMART" id="SM00228">
    <property type="entry name" value="PDZ"/>
    <property type="match status" value="1"/>
</dbReference>
<dbReference type="SUPFAM" id="SSF52096">
    <property type="entry name" value="ClpP/crotonase"/>
    <property type="match status" value="1"/>
</dbReference>
<dbReference type="Gene3D" id="2.30.42.10">
    <property type="match status" value="1"/>
</dbReference>
<dbReference type="Proteomes" id="UP000271125">
    <property type="component" value="Unassembled WGS sequence"/>
</dbReference>
<dbReference type="InterPro" id="IPR001478">
    <property type="entry name" value="PDZ"/>
</dbReference>
<dbReference type="Pfam" id="PF03572">
    <property type="entry name" value="Peptidase_S41"/>
    <property type="match status" value="1"/>
</dbReference>
<sequence>MSKKQISLTILVFFLLSFIAGTGLTYYLNAEGAANRSTIKGLSKFSRMLYIIKNNYVFEEDSDSLIYEAINGMLKSLDPHSVYLDKNLYSDLMIMTKGKFGGIGIQIGTSDGYPVVIAPIEGTPAYKLGIIAGDKIIKIENEDTHNIPLEKIVSKLRGVPRTKVHITIQREGVDETIDYTIVRDYIKVKSVPFATRIDTNYVFIRLTNFSQTSSKEIEDALDSLVDKSTKGIILDLRFNPGGLLTEAQKITGYFLPRNSMVVFTKGRMQGIDREYRTINSKNYTHIPLVVMVDHGSASASEIVSGAVQDWDRGLVIGDTTYGKGSVQTVFPIGPKEALKLTTARYYTPAGRCIDRELKGDTIIDTFRTIGGLSRLITSAGGIIPDTIIPYRKLSNIEVKLAKDNMYFKFSAYHCTNRTRQFKQTYKMNNNVWQDFKNYVAKNDKTIDMSEIESEKVNIGSIVNSYIMRILQGESGWYNANFKTDRQTKSALEILKKSKSVKDVFNK</sequence>
<comment type="caution">
    <text evidence="7">The sequence shown here is derived from an EMBL/GenBank/DDBJ whole genome shotgun (WGS) entry which is preliminary data.</text>
</comment>
<dbReference type="InterPro" id="IPR005151">
    <property type="entry name" value="Tail-specific_protease"/>
</dbReference>
<dbReference type="GO" id="GO:0030288">
    <property type="term" value="C:outer membrane-bounded periplasmic space"/>
    <property type="evidence" value="ECO:0007669"/>
    <property type="project" value="TreeGrafter"/>
</dbReference>
<dbReference type="EMBL" id="QNBD01000027">
    <property type="protein sequence ID" value="RKX72354.1"/>
    <property type="molecule type" value="Genomic_DNA"/>
</dbReference>
<protein>
    <submittedName>
        <fullName evidence="7">Peptidase S41</fullName>
    </submittedName>
</protein>
<dbReference type="GO" id="GO:0008236">
    <property type="term" value="F:serine-type peptidase activity"/>
    <property type="evidence" value="ECO:0007669"/>
    <property type="project" value="UniProtKB-KW"/>
</dbReference>
<accession>A0A660SNH5</accession>
<evidence type="ECO:0000259" key="6">
    <source>
        <dbReference type="PROSITE" id="PS50106"/>
    </source>
</evidence>
<dbReference type="PANTHER" id="PTHR32060">
    <property type="entry name" value="TAIL-SPECIFIC PROTEASE"/>
    <property type="match status" value="1"/>
</dbReference>
<dbReference type="InterPro" id="IPR055210">
    <property type="entry name" value="CtpA/B_N"/>
</dbReference>
<gene>
    <name evidence="7" type="ORF">DRP43_01000</name>
</gene>
<keyword evidence="4 5" id="KW-0720">Serine protease</keyword>